<dbReference type="AlphaFoldDB" id="A0A2N0ZBS2"/>
<name>A0A2N0ZBS2_9BACI</name>
<evidence type="ECO:0000313" key="2">
    <source>
        <dbReference type="EMBL" id="PKG26958.1"/>
    </source>
</evidence>
<dbReference type="InterPro" id="IPR010982">
    <property type="entry name" value="Lambda_DNA-bd_dom_sf"/>
</dbReference>
<proteinExistence type="predicted"/>
<keyword evidence="3" id="KW-1185">Reference proteome</keyword>
<evidence type="ECO:0000259" key="1">
    <source>
        <dbReference type="PROSITE" id="PS50943"/>
    </source>
</evidence>
<evidence type="ECO:0000313" key="3">
    <source>
        <dbReference type="Proteomes" id="UP000233343"/>
    </source>
</evidence>
<gene>
    <name evidence="2" type="ORF">CWS20_21160</name>
</gene>
<sequence length="104" mass="11722">MVKNTFYYYQKVIKGGSILKNSVDIVVNTDFLKAYLISKQLSESEFAKTIGVSHSTVNRILNGKRNLGSKFIGGLLKNFHDLSFELVFSYENKLPKGNEVQSVI</sequence>
<dbReference type="PROSITE" id="PS50943">
    <property type="entry name" value="HTH_CROC1"/>
    <property type="match status" value="1"/>
</dbReference>
<comment type="caution">
    <text evidence="2">The sequence shown here is derived from an EMBL/GenBank/DDBJ whole genome shotgun (WGS) entry which is preliminary data.</text>
</comment>
<dbReference type="Proteomes" id="UP000233343">
    <property type="component" value="Unassembled WGS sequence"/>
</dbReference>
<protein>
    <submittedName>
        <fullName evidence="2">XRE family transcriptional regulator</fullName>
    </submittedName>
</protein>
<dbReference type="SMART" id="SM00530">
    <property type="entry name" value="HTH_XRE"/>
    <property type="match status" value="1"/>
</dbReference>
<dbReference type="CDD" id="cd00093">
    <property type="entry name" value="HTH_XRE"/>
    <property type="match status" value="1"/>
</dbReference>
<dbReference type="InterPro" id="IPR001387">
    <property type="entry name" value="Cro/C1-type_HTH"/>
</dbReference>
<dbReference type="Pfam" id="PF01381">
    <property type="entry name" value="HTH_3"/>
    <property type="match status" value="1"/>
</dbReference>
<feature type="domain" description="HTH cro/C1-type" evidence="1">
    <location>
        <begin position="32"/>
        <end position="66"/>
    </location>
</feature>
<dbReference type="Gene3D" id="1.10.260.40">
    <property type="entry name" value="lambda repressor-like DNA-binding domains"/>
    <property type="match status" value="1"/>
</dbReference>
<reference evidence="2 3" key="1">
    <citation type="journal article" date="2010" name="Int. J. Syst. Evol. Microbiol.">
        <title>Bacillus horneckiae sp. nov., isolated from a spacecraft-assembly clean room.</title>
        <authorList>
            <person name="Vaishampayan P."/>
            <person name="Probst A."/>
            <person name="Krishnamurthi S."/>
            <person name="Ghosh S."/>
            <person name="Osman S."/>
            <person name="McDowall A."/>
            <person name="Ruckmani A."/>
            <person name="Mayilraj S."/>
            <person name="Venkateswaran K."/>
        </authorList>
    </citation>
    <scope>NUCLEOTIDE SEQUENCE [LARGE SCALE GENOMIC DNA]</scope>
    <source>
        <strain evidence="3">1PO1SC</strain>
    </source>
</reference>
<dbReference type="GO" id="GO:0003677">
    <property type="term" value="F:DNA binding"/>
    <property type="evidence" value="ECO:0007669"/>
    <property type="project" value="InterPro"/>
</dbReference>
<dbReference type="SUPFAM" id="SSF47413">
    <property type="entry name" value="lambda repressor-like DNA-binding domains"/>
    <property type="match status" value="1"/>
</dbReference>
<organism evidence="2 3">
    <name type="scientific">Cytobacillus horneckiae</name>
    <dbReference type="NCBI Taxonomy" id="549687"/>
    <lineage>
        <taxon>Bacteria</taxon>
        <taxon>Bacillati</taxon>
        <taxon>Bacillota</taxon>
        <taxon>Bacilli</taxon>
        <taxon>Bacillales</taxon>
        <taxon>Bacillaceae</taxon>
        <taxon>Cytobacillus</taxon>
    </lineage>
</organism>
<accession>A0A2N0ZBS2</accession>
<dbReference type="EMBL" id="PISD01000053">
    <property type="protein sequence ID" value="PKG26958.1"/>
    <property type="molecule type" value="Genomic_DNA"/>
</dbReference>